<gene>
    <name evidence="8" type="ORF">CcCBS67573_g08957</name>
</gene>
<dbReference type="EMBL" id="QEAP01000676">
    <property type="protein sequence ID" value="TPX61018.1"/>
    <property type="molecule type" value="Genomic_DNA"/>
</dbReference>
<keyword evidence="5" id="KW-0472">Membrane</keyword>
<sequence>MSLTAAQLLSSSALAGSFFLFGDIATQYIHNRPSPATKSDQPSALSTWDSERTAKMAAFGFGVNGWYFLSAFQILDKVIGPAKTLRLATIKAVANQIIFVPPYSAGFLYYSAAYVHTKPIPGVAAVSPWDSMVQKFPTVFATGCLIWPAVNVISFRFVSPGLPRVALMNTVGLCWTTYLAGVAASSGTMSSGLDEEAYL</sequence>
<comment type="caution">
    <text evidence="8">The sequence shown here is derived from an EMBL/GenBank/DDBJ whole genome shotgun (WGS) entry which is preliminary data.</text>
</comment>
<dbReference type="Pfam" id="PF04117">
    <property type="entry name" value="Mpv17_PMP22"/>
    <property type="match status" value="1"/>
</dbReference>
<evidence type="ECO:0000313" key="9">
    <source>
        <dbReference type="Proteomes" id="UP000320333"/>
    </source>
</evidence>
<organism evidence="8 9">
    <name type="scientific">Chytriomyces confervae</name>
    <dbReference type="NCBI Taxonomy" id="246404"/>
    <lineage>
        <taxon>Eukaryota</taxon>
        <taxon>Fungi</taxon>
        <taxon>Fungi incertae sedis</taxon>
        <taxon>Chytridiomycota</taxon>
        <taxon>Chytridiomycota incertae sedis</taxon>
        <taxon>Chytridiomycetes</taxon>
        <taxon>Chytridiales</taxon>
        <taxon>Chytriomycetaceae</taxon>
        <taxon>Chytriomyces</taxon>
    </lineage>
</organism>
<proteinExistence type="inferred from homology"/>
<evidence type="ECO:0000256" key="7">
    <source>
        <dbReference type="SAM" id="SignalP"/>
    </source>
</evidence>
<keyword evidence="7" id="KW-0732">Signal</keyword>
<keyword evidence="3" id="KW-0812">Transmembrane</keyword>
<evidence type="ECO:0000256" key="6">
    <source>
        <dbReference type="RuleBase" id="RU363053"/>
    </source>
</evidence>
<evidence type="ECO:0000256" key="3">
    <source>
        <dbReference type="ARBA" id="ARBA00022692"/>
    </source>
</evidence>
<dbReference type="Proteomes" id="UP000320333">
    <property type="component" value="Unassembled WGS sequence"/>
</dbReference>
<accession>A0A507ECY5</accession>
<evidence type="ECO:0000256" key="1">
    <source>
        <dbReference type="ARBA" id="ARBA00004141"/>
    </source>
</evidence>
<dbReference type="PANTHER" id="PTHR11266">
    <property type="entry name" value="PEROXISOMAL MEMBRANE PROTEIN 2, PXMP2 MPV17"/>
    <property type="match status" value="1"/>
</dbReference>
<evidence type="ECO:0000256" key="5">
    <source>
        <dbReference type="ARBA" id="ARBA00023136"/>
    </source>
</evidence>
<comment type="subcellular location">
    <subcellularLocation>
        <location evidence="1">Membrane</location>
        <topology evidence="1">Multi-pass membrane protein</topology>
    </subcellularLocation>
</comment>
<comment type="similarity">
    <text evidence="2 6">Belongs to the peroxisomal membrane protein PXMP2/4 family.</text>
</comment>
<dbReference type="PANTHER" id="PTHR11266:SF116">
    <property type="entry name" value="MPV17-LIKE PROTEIN"/>
    <property type="match status" value="1"/>
</dbReference>
<protein>
    <submittedName>
        <fullName evidence="8">Uncharacterized protein</fullName>
    </submittedName>
</protein>
<keyword evidence="9" id="KW-1185">Reference proteome</keyword>
<dbReference type="GO" id="GO:0005737">
    <property type="term" value="C:cytoplasm"/>
    <property type="evidence" value="ECO:0007669"/>
    <property type="project" value="TreeGrafter"/>
</dbReference>
<evidence type="ECO:0000256" key="4">
    <source>
        <dbReference type="ARBA" id="ARBA00022989"/>
    </source>
</evidence>
<feature type="signal peptide" evidence="7">
    <location>
        <begin position="1"/>
        <end position="15"/>
    </location>
</feature>
<name>A0A507ECY5_9FUNG</name>
<dbReference type="InterPro" id="IPR007248">
    <property type="entry name" value="Mpv17_PMP22"/>
</dbReference>
<dbReference type="OrthoDB" id="430207at2759"/>
<keyword evidence="4" id="KW-1133">Transmembrane helix</keyword>
<dbReference type="STRING" id="246404.A0A507ECY5"/>
<feature type="chain" id="PRO_5021414951" evidence="7">
    <location>
        <begin position="16"/>
        <end position="199"/>
    </location>
</feature>
<evidence type="ECO:0000256" key="2">
    <source>
        <dbReference type="ARBA" id="ARBA00006824"/>
    </source>
</evidence>
<reference evidence="8 9" key="1">
    <citation type="journal article" date="2019" name="Sci. Rep.">
        <title>Comparative genomics of chytrid fungi reveal insights into the obligate biotrophic and pathogenic lifestyle of Synchytrium endobioticum.</title>
        <authorList>
            <person name="van de Vossenberg B.T.L.H."/>
            <person name="Warris S."/>
            <person name="Nguyen H.D.T."/>
            <person name="van Gent-Pelzer M.P.E."/>
            <person name="Joly D.L."/>
            <person name="van de Geest H.C."/>
            <person name="Bonants P.J.M."/>
            <person name="Smith D.S."/>
            <person name="Levesque C.A."/>
            <person name="van der Lee T.A.J."/>
        </authorList>
    </citation>
    <scope>NUCLEOTIDE SEQUENCE [LARGE SCALE GENOMIC DNA]</scope>
    <source>
        <strain evidence="8 9">CBS 675.73</strain>
    </source>
</reference>
<evidence type="ECO:0000313" key="8">
    <source>
        <dbReference type="EMBL" id="TPX61018.1"/>
    </source>
</evidence>
<dbReference type="AlphaFoldDB" id="A0A507ECY5"/>
<dbReference type="GO" id="GO:0016020">
    <property type="term" value="C:membrane"/>
    <property type="evidence" value="ECO:0007669"/>
    <property type="project" value="UniProtKB-SubCell"/>
</dbReference>